<feature type="chain" id="PRO_5042005193" description="Extracellular membrane protein CFEM domain-containing protein" evidence="1">
    <location>
        <begin position="20"/>
        <end position="215"/>
    </location>
</feature>
<proteinExistence type="predicted"/>
<evidence type="ECO:0000313" key="3">
    <source>
        <dbReference type="Proteomes" id="UP001213000"/>
    </source>
</evidence>
<feature type="signal peptide" evidence="1">
    <location>
        <begin position="1"/>
        <end position="19"/>
    </location>
</feature>
<evidence type="ECO:0000256" key="1">
    <source>
        <dbReference type="SAM" id="SignalP"/>
    </source>
</evidence>
<name>A0AAD5W6T6_9AGAR</name>
<sequence>MLVHVYSLILGACITSATPLHPYLQARQTGGDIIDPSLVPRQCQDICVSLNSATNGTCGFFDCFCGTNYSKTVSGCLQCMLDVVQQPSFISECQSIYDNYASSCKSAGDPVPTVTFKLDSSSNGAGTAGAGDSLPASPTNTPIVVSALPTPSIPTTTALNTGAALPTFSVIPIATPTFSPVTVQANVALPAVSLDWVMGTLLPVVVLAMLSGGCG</sequence>
<dbReference type="Proteomes" id="UP001213000">
    <property type="component" value="Unassembled WGS sequence"/>
</dbReference>
<accession>A0AAD5W6T6</accession>
<protein>
    <recommendedName>
        <fullName evidence="4">Extracellular membrane protein CFEM domain-containing protein</fullName>
    </recommendedName>
</protein>
<organism evidence="2 3">
    <name type="scientific">Leucocoprinus birnbaumii</name>
    <dbReference type="NCBI Taxonomy" id="56174"/>
    <lineage>
        <taxon>Eukaryota</taxon>
        <taxon>Fungi</taxon>
        <taxon>Dikarya</taxon>
        <taxon>Basidiomycota</taxon>
        <taxon>Agaricomycotina</taxon>
        <taxon>Agaricomycetes</taxon>
        <taxon>Agaricomycetidae</taxon>
        <taxon>Agaricales</taxon>
        <taxon>Agaricineae</taxon>
        <taxon>Agaricaceae</taxon>
        <taxon>Leucocoprinus</taxon>
    </lineage>
</organism>
<evidence type="ECO:0008006" key="4">
    <source>
        <dbReference type="Google" id="ProtNLM"/>
    </source>
</evidence>
<dbReference type="EMBL" id="JANIEX010000013">
    <property type="protein sequence ID" value="KAJ3576381.1"/>
    <property type="molecule type" value="Genomic_DNA"/>
</dbReference>
<comment type="caution">
    <text evidence="2">The sequence shown here is derived from an EMBL/GenBank/DDBJ whole genome shotgun (WGS) entry which is preliminary data.</text>
</comment>
<dbReference type="AlphaFoldDB" id="A0AAD5W6T6"/>
<evidence type="ECO:0000313" key="2">
    <source>
        <dbReference type="EMBL" id="KAJ3576381.1"/>
    </source>
</evidence>
<keyword evidence="1" id="KW-0732">Signal</keyword>
<gene>
    <name evidence="2" type="ORF">NP233_g484</name>
</gene>
<keyword evidence="3" id="KW-1185">Reference proteome</keyword>
<reference evidence="2" key="1">
    <citation type="submission" date="2022-07" db="EMBL/GenBank/DDBJ databases">
        <title>Genome Sequence of Leucocoprinus birnbaumii.</title>
        <authorList>
            <person name="Buettner E."/>
        </authorList>
    </citation>
    <scope>NUCLEOTIDE SEQUENCE</scope>
    <source>
        <strain evidence="2">VT141</strain>
    </source>
</reference>